<keyword evidence="4" id="KW-1185">Reference proteome</keyword>
<protein>
    <recommendedName>
        <fullName evidence="2">DUF6536 domain-containing protein</fullName>
    </recommendedName>
</protein>
<keyword evidence="1" id="KW-1133">Transmembrane helix</keyword>
<organism evidence="3 4">
    <name type="scientific">Aspergillus glaucus CBS 516.65</name>
    <dbReference type="NCBI Taxonomy" id="1160497"/>
    <lineage>
        <taxon>Eukaryota</taxon>
        <taxon>Fungi</taxon>
        <taxon>Dikarya</taxon>
        <taxon>Ascomycota</taxon>
        <taxon>Pezizomycotina</taxon>
        <taxon>Eurotiomycetes</taxon>
        <taxon>Eurotiomycetidae</taxon>
        <taxon>Eurotiales</taxon>
        <taxon>Aspergillaceae</taxon>
        <taxon>Aspergillus</taxon>
        <taxon>Aspergillus subgen. Aspergillus</taxon>
    </lineage>
</organism>
<sequence>MPANNANVLELISLQRDHYRPVDGDEHANPTQQISRGSLRNWKGTLYLGSMSCFVVLCVNLGFIFWGTQRHSPHGQTVLYLGDCDKVKRMSTGMHLMINILSTTLLAGSNFSMQCLCAPTRQNLDHAHQENRWLDIGVPSIRNLRSISRLRLFLWGCLVLTSLPLHLFYNSTIFSTLSGNSYEVYVGNSTFTSLKSVQDLNISTLDFSAPPLDYVPEPFSRLVQKSANGTLQKLPPDHCISAYATYYQTKYGSLMLITDDTKTTNGDSINFYVEPVMNTLERYPAAPYAWMCDDLVHTPLAAWSCSSRIADIRSSSAKWVVDGYKVDYCLAEALPQTCTLEFSLPLALVVTLANLMKVVVICATAFHLRNPPLLTVGDAVASFIRQPDEATKSMCLLSREMVSTPQSSNNSQLQYDENPKQWRSSLSTQRWVACLLSYLFSMGACICLLAYGFEQREENGIEGSWFAGLAAIEPVTFIKGDNWPQSLIPNIIIANIPQLIFSILYFMANSVWTSMTLAAEWNSYSVDRKGLRVSTYFQGHQRSTYFLSLPYRYALPLIVSSGLLHWLISQSLYVVIIRAHDVNHARAPSLDSVTCAYSPVGTISALSVGAFMLACLVWAGFRRFKSGMPVAGSCSLAIAAACHSYVANDMDGLDHLGTEYQELKWGVESRLPEEAGHCTFSSGRVKRPQHGTAYR</sequence>
<evidence type="ECO:0000256" key="1">
    <source>
        <dbReference type="SAM" id="Phobius"/>
    </source>
</evidence>
<feature type="transmembrane region" description="Helical" evidence="1">
    <location>
        <begin position="342"/>
        <end position="366"/>
    </location>
</feature>
<dbReference type="PANTHER" id="PTHR35395:SF1">
    <property type="entry name" value="DUF6536 DOMAIN-CONTAINING PROTEIN"/>
    <property type="match status" value="1"/>
</dbReference>
<feature type="transmembrane region" description="Helical" evidence="1">
    <location>
        <begin position="487"/>
        <end position="508"/>
    </location>
</feature>
<dbReference type="EMBL" id="KV878911">
    <property type="protein sequence ID" value="OJJ80382.1"/>
    <property type="molecule type" value="Genomic_DNA"/>
</dbReference>
<dbReference type="VEuPathDB" id="FungiDB:ASPGLDRAFT_29072"/>
<feature type="transmembrane region" description="Helical" evidence="1">
    <location>
        <begin position="46"/>
        <end position="66"/>
    </location>
</feature>
<keyword evidence="1" id="KW-0472">Membrane</keyword>
<reference evidence="4" key="1">
    <citation type="journal article" date="2017" name="Genome Biol.">
        <title>Comparative genomics reveals high biological diversity and specific adaptations in the industrially and medically important fungal genus Aspergillus.</title>
        <authorList>
            <person name="de Vries R.P."/>
            <person name="Riley R."/>
            <person name="Wiebenga A."/>
            <person name="Aguilar-Osorio G."/>
            <person name="Amillis S."/>
            <person name="Uchima C.A."/>
            <person name="Anderluh G."/>
            <person name="Asadollahi M."/>
            <person name="Askin M."/>
            <person name="Barry K."/>
            <person name="Battaglia E."/>
            <person name="Bayram O."/>
            <person name="Benocci T."/>
            <person name="Braus-Stromeyer S.A."/>
            <person name="Caldana C."/>
            <person name="Canovas D."/>
            <person name="Cerqueira G.C."/>
            <person name="Chen F."/>
            <person name="Chen W."/>
            <person name="Choi C."/>
            <person name="Clum A."/>
            <person name="Dos Santos R.A."/>
            <person name="Damasio A.R."/>
            <person name="Diallinas G."/>
            <person name="Emri T."/>
            <person name="Fekete E."/>
            <person name="Flipphi M."/>
            <person name="Freyberg S."/>
            <person name="Gallo A."/>
            <person name="Gournas C."/>
            <person name="Habgood R."/>
            <person name="Hainaut M."/>
            <person name="Harispe M.L."/>
            <person name="Henrissat B."/>
            <person name="Hilden K.S."/>
            <person name="Hope R."/>
            <person name="Hossain A."/>
            <person name="Karabika E."/>
            <person name="Karaffa L."/>
            <person name="Karanyi Z."/>
            <person name="Krasevec N."/>
            <person name="Kuo A."/>
            <person name="Kusch H."/>
            <person name="LaButti K."/>
            <person name="Lagendijk E.L."/>
            <person name="Lapidus A."/>
            <person name="Levasseur A."/>
            <person name="Lindquist E."/>
            <person name="Lipzen A."/>
            <person name="Logrieco A.F."/>
            <person name="MacCabe A."/>
            <person name="Maekelae M.R."/>
            <person name="Malavazi I."/>
            <person name="Melin P."/>
            <person name="Meyer V."/>
            <person name="Mielnichuk N."/>
            <person name="Miskei M."/>
            <person name="Molnar A.P."/>
            <person name="Mule G."/>
            <person name="Ngan C.Y."/>
            <person name="Orejas M."/>
            <person name="Orosz E."/>
            <person name="Ouedraogo J.P."/>
            <person name="Overkamp K.M."/>
            <person name="Park H.-S."/>
            <person name="Perrone G."/>
            <person name="Piumi F."/>
            <person name="Punt P.J."/>
            <person name="Ram A.F."/>
            <person name="Ramon A."/>
            <person name="Rauscher S."/>
            <person name="Record E."/>
            <person name="Riano-Pachon D.M."/>
            <person name="Robert V."/>
            <person name="Roehrig J."/>
            <person name="Ruller R."/>
            <person name="Salamov A."/>
            <person name="Salih N.S."/>
            <person name="Samson R.A."/>
            <person name="Sandor E."/>
            <person name="Sanguinetti M."/>
            <person name="Schuetze T."/>
            <person name="Sepcic K."/>
            <person name="Shelest E."/>
            <person name="Sherlock G."/>
            <person name="Sophianopoulou V."/>
            <person name="Squina F.M."/>
            <person name="Sun H."/>
            <person name="Susca A."/>
            <person name="Todd R.B."/>
            <person name="Tsang A."/>
            <person name="Unkles S.E."/>
            <person name="van de Wiele N."/>
            <person name="van Rossen-Uffink D."/>
            <person name="Oliveira J.V."/>
            <person name="Vesth T.C."/>
            <person name="Visser J."/>
            <person name="Yu J.-H."/>
            <person name="Zhou M."/>
            <person name="Andersen M.R."/>
            <person name="Archer D.B."/>
            <person name="Baker S.E."/>
            <person name="Benoit I."/>
            <person name="Brakhage A.A."/>
            <person name="Braus G.H."/>
            <person name="Fischer R."/>
            <person name="Frisvad J.C."/>
            <person name="Goldman G.H."/>
            <person name="Houbraken J."/>
            <person name="Oakley B."/>
            <person name="Pocsi I."/>
            <person name="Scazzocchio C."/>
            <person name="Seiboth B."/>
            <person name="vanKuyk P.A."/>
            <person name="Wortman J."/>
            <person name="Dyer P.S."/>
            <person name="Grigoriev I.V."/>
        </authorList>
    </citation>
    <scope>NUCLEOTIDE SEQUENCE [LARGE SCALE GENOMIC DNA]</scope>
    <source>
        <strain evidence="4">CBS 516.65</strain>
    </source>
</reference>
<dbReference type="RefSeq" id="XP_022397080.1">
    <property type="nucleotide sequence ID" value="XM_022543818.1"/>
</dbReference>
<feature type="domain" description="DUF6536" evidence="2">
    <location>
        <begin position="42"/>
        <end position="192"/>
    </location>
</feature>
<name>A0A1L9V964_ASPGL</name>
<evidence type="ECO:0000259" key="2">
    <source>
        <dbReference type="Pfam" id="PF20163"/>
    </source>
</evidence>
<proteinExistence type="predicted"/>
<feature type="transmembrane region" description="Helical" evidence="1">
    <location>
        <begin position="152"/>
        <end position="169"/>
    </location>
</feature>
<gene>
    <name evidence="3" type="ORF">ASPGLDRAFT_29072</name>
</gene>
<dbReference type="PANTHER" id="PTHR35395">
    <property type="entry name" value="DUF6536 DOMAIN-CONTAINING PROTEIN"/>
    <property type="match status" value="1"/>
</dbReference>
<dbReference type="AlphaFoldDB" id="A0A1L9V964"/>
<dbReference type="OrthoDB" id="5429634at2759"/>
<dbReference type="Proteomes" id="UP000184300">
    <property type="component" value="Unassembled WGS sequence"/>
</dbReference>
<dbReference type="InterPro" id="IPR046623">
    <property type="entry name" value="DUF6536"/>
</dbReference>
<feature type="transmembrane region" description="Helical" evidence="1">
    <location>
        <begin position="596"/>
        <end position="619"/>
    </location>
</feature>
<keyword evidence="1" id="KW-0812">Transmembrane</keyword>
<accession>A0A1L9V964</accession>
<dbReference type="GeneID" id="34460079"/>
<feature type="transmembrane region" description="Helical" evidence="1">
    <location>
        <begin position="431"/>
        <end position="453"/>
    </location>
</feature>
<feature type="transmembrane region" description="Helical" evidence="1">
    <location>
        <begin position="553"/>
        <end position="576"/>
    </location>
</feature>
<evidence type="ECO:0000313" key="4">
    <source>
        <dbReference type="Proteomes" id="UP000184300"/>
    </source>
</evidence>
<dbReference type="STRING" id="1160497.A0A1L9V964"/>
<dbReference type="Pfam" id="PF20163">
    <property type="entry name" value="DUF6536"/>
    <property type="match status" value="1"/>
</dbReference>
<evidence type="ECO:0000313" key="3">
    <source>
        <dbReference type="EMBL" id="OJJ80382.1"/>
    </source>
</evidence>